<dbReference type="Pfam" id="PF08238">
    <property type="entry name" value="Sel1"/>
    <property type="match status" value="2"/>
</dbReference>
<accession>A0A8H2PLG9</accession>
<gene>
    <name evidence="2" type="ORF">FCS21_11810</name>
</gene>
<comment type="caution">
    <text evidence="2">The sequence shown here is derived from an EMBL/GenBank/DDBJ whole genome shotgun (WGS) entry which is preliminary data.</text>
</comment>
<keyword evidence="1" id="KW-0732">Signal</keyword>
<reference evidence="2 3" key="1">
    <citation type="submission" date="2019-05" db="EMBL/GenBank/DDBJ databases">
        <title>Colwellia ponticola sp. nov., isolated from seawater.</title>
        <authorList>
            <person name="Yoon J.-H."/>
        </authorList>
    </citation>
    <scope>NUCLEOTIDE SEQUENCE [LARGE SCALE GENOMIC DNA]</scope>
    <source>
        <strain evidence="2 3">OISW-25</strain>
    </source>
</reference>
<organism evidence="2 3">
    <name type="scientific">Colwellia ponticola</name>
    <dbReference type="NCBI Taxonomy" id="2304625"/>
    <lineage>
        <taxon>Bacteria</taxon>
        <taxon>Pseudomonadati</taxon>
        <taxon>Pseudomonadota</taxon>
        <taxon>Gammaproteobacteria</taxon>
        <taxon>Alteromonadales</taxon>
        <taxon>Colwelliaceae</taxon>
        <taxon>Colwellia</taxon>
    </lineage>
</organism>
<dbReference type="OrthoDB" id="5365194at2"/>
<dbReference type="SUPFAM" id="SSF81901">
    <property type="entry name" value="HCP-like"/>
    <property type="match status" value="1"/>
</dbReference>
<evidence type="ECO:0000313" key="2">
    <source>
        <dbReference type="EMBL" id="TMM44076.1"/>
    </source>
</evidence>
<dbReference type="PANTHER" id="PTHR43628:SF1">
    <property type="entry name" value="CHITIN SYNTHASE REGULATORY FACTOR 2-RELATED"/>
    <property type="match status" value="1"/>
</dbReference>
<dbReference type="InterPro" id="IPR011990">
    <property type="entry name" value="TPR-like_helical_dom_sf"/>
</dbReference>
<dbReference type="SMART" id="SM00671">
    <property type="entry name" value="SEL1"/>
    <property type="match status" value="2"/>
</dbReference>
<dbReference type="RefSeq" id="WP_138623623.1">
    <property type="nucleotide sequence ID" value="NZ_SZVP01000011.1"/>
</dbReference>
<dbReference type="AlphaFoldDB" id="A0A8H2PLG9"/>
<dbReference type="Proteomes" id="UP000307702">
    <property type="component" value="Unassembled WGS sequence"/>
</dbReference>
<protein>
    <submittedName>
        <fullName evidence="2">Sel1 repeat family protein</fullName>
    </submittedName>
</protein>
<feature type="chain" id="PRO_5034905414" evidence="1">
    <location>
        <begin position="22"/>
        <end position="156"/>
    </location>
</feature>
<dbReference type="EMBL" id="SZVP01000011">
    <property type="protein sequence ID" value="TMM44076.1"/>
    <property type="molecule type" value="Genomic_DNA"/>
</dbReference>
<evidence type="ECO:0000256" key="1">
    <source>
        <dbReference type="SAM" id="SignalP"/>
    </source>
</evidence>
<dbReference type="Gene3D" id="1.25.40.10">
    <property type="entry name" value="Tetratricopeptide repeat domain"/>
    <property type="match status" value="1"/>
</dbReference>
<feature type="signal peptide" evidence="1">
    <location>
        <begin position="1"/>
        <end position="21"/>
    </location>
</feature>
<name>A0A8H2PLG9_9GAMM</name>
<evidence type="ECO:0000313" key="3">
    <source>
        <dbReference type="Proteomes" id="UP000307702"/>
    </source>
</evidence>
<proteinExistence type="predicted"/>
<sequence length="156" mass="17588">MKNIISLCLCSILLLPMALSANEFSYTDYIDSTKRIKCLYGYVASKTGDHQAAIQIFEDCIERWNDVYSMIWLAYIYESGAGVPQDYSYSTQLMKRGALLNDKAGYSSLARYHYGVALYKGKGTKANVKEAKIWLQKAYAEGIKEAGEYLTLINSQ</sequence>
<dbReference type="PANTHER" id="PTHR43628">
    <property type="entry name" value="ACTIVATOR OF C KINASE PROTEIN 1-RELATED"/>
    <property type="match status" value="1"/>
</dbReference>
<dbReference type="InterPro" id="IPR006597">
    <property type="entry name" value="Sel1-like"/>
</dbReference>
<keyword evidence="3" id="KW-1185">Reference proteome</keyword>
<dbReference type="InterPro" id="IPR052945">
    <property type="entry name" value="Mitotic_Regulator"/>
</dbReference>